<reference evidence="6 7" key="1">
    <citation type="submission" date="2023-10" db="EMBL/GenBank/DDBJ databases">
        <title>Chromosome-scale genome assembly provides insights into flower coloration mechanisms of Canna indica.</title>
        <authorList>
            <person name="Li C."/>
        </authorList>
    </citation>
    <scope>NUCLEOTIDE SEQUENCE [LARGE SCALE GENOMIC DNA]</scope>
    <source>
        <tissue evidence="6">Flower</tissue>
    </source>
</reference>
<dbReference type="InterPro" id="IPR008801">
    <property type="entry name" value="RALF"/>
</dbReference>
<keyword evidence="3 5" id="KW-0732">Signal</keyword>
<keyword evidence="4" id="KW-1015">Disulfide bond</keyword>
<protein>
    <submittedName>
        <fullName evidence="6">Protein RALF-like 33</fullName>
    </submittedName>
</protein>
<sequence>MARRAAKASLLLLPLPLLLLLLTAAAAASGGGAEGRIPLEWIPSLAGCRGTIAECLAGEDELDLGLEATRRMLGTSDYISYGALKPDTTPCSQSGASYYNCRPGASANPYSRSCSNISNCRS</sequence>
<dbReference type="EMBL" id="CP136897">
    <property type="protein sequence ID" value="WOL15743.1"/>
    <property type="molecule type" value="Genomic_DNA"/>
</dbReference>
<evidence type="ECO:0000256" key="1">
    <source>
        <dbReference type="ARBA" id="ARBA00009178"/>
    </source>
</evidence>
<dbReference type="GO" id="GO:0019722">
    <property type="term" value="P:calcium-mediated signaling"/>
    <property type="evidence" value="ECO:0007669"/>
    <property type="project" value="TreeGrafter"/>
</dbReference>
<feature type="signal peptide" evidence="5">
    <location>
        <begin position="1"/>
        <end position="27"/>
    </location>
</feature>
<dbReference type="GO" id="GO:0005179">
    <property type="term" value="F:hormone activity"/>
    <property type="evidence" value="ECO:0007669"/>
    <property type="project" value="UniProtKB-KW"/>
</dbReference>
<proteinExistence type="inferred from homology"/>
<comment type="similarity">
    <text evidence="1">Belongs to the plant rapid alkalinization factor (RALF) family.</text>
</comment>
<evidence type="ECO:0000313" key="6">
    <source>
        <dbReference type="EMBL" id="WOL15743.1"/>
    </source>
</evidence>
<evidence type="ECO:0000256" key="3">
    <source>
        <dbReference type="ARBA" id="ARBA00022729"/>
    </source>
</evidence>
<evidence type="ECO:0000256" key="4">
    <source>
        <dbReference type="ARBA" id="ARBA00023157"/>
    </source>
</evidence>
<evidence type="ECO:0000313" key="7">
    <source>
        <dbReference type="Proteomes" id="UP001327560"/>
    </source>
</evidence>
<dbReference type="PANTHER" id="PTHR33136">
    <property type="entry name" value="RAPID ALKALINIZATION FACTOR-LIKE"/>
    <property type="match status" value="1"/>
</dbReference>
<feature type="chain" id="PRO_5042915753" evidence="5">
    <location>
        <begin position="28"/>
        <end position="122"/>
    </location>
</feature>
<dbReference type="PANTHER" id="PTHR33136:SF13">
    <property type="entry name" value="OS10G0328900 PROTEIN"/>
    <property type="match status" value="1"/>
</dbReference>
<keyword evidence="7" id="KW-1185">Reference proteome</keyword>
<name>A0AAQ3KZ57_9LILI</name>
<gene>
    <name evidence="6" type="ORF">Cni_G24524</name>
</gene>
<evidence type="ECO:0000256" key="5">
    <source>
        <dbReference type="SAM" id="SignalP"/>
    </source>
</evidence>
<evidence type="ECO:0000256" key="2">
    <source>
        <dbReference type="ARBA" id="ARBA00022702"/>
    </source>
</evidence>
<keyword evidence="2" id="KW-0372">Hormone</keyword>
<organism evidence="6 7">
    <name type="scientific">Canna indica</name>
    <name type="common">Indian-shot</name>
    <dbReference type="NCBI Taxonomy" id="4628"/>
    <lineage>
        <taxon>Eukaryota</taxon>
        <taxon>Viridiplantae</taxon>
        <taxon>Streptophyta</taxon>
        <taxon>Embryophyta</taxon>
        <taxon>Tracheophyta</taxon>
        <taxon>Spermatophyta</taxon>
        <taxon>Magnoliopsida</taxon>
        <taxon>Liliopsida</taxon>
        <taxon>Zingiberales</taxon>
        <taxon>Cannaceae</taxon>
        <taxon>Canna</taxon>
    </lineage>
</organism>
<dbReference type="AlphaFoldDB" id="A0AAQ3KZ57"/>
<accession>A0AAQ3KZ57</accession>
<dbReference type="Pfam" id="PF05498">
    <property type="entry name" value="RALF"/>
    <property type="match status" value="1"/>
</dbReference>
<dbReference type="GO" id="GO:0009506">
    <property type="term" value="C:plasmodesma"/>
    <property type="evidence" value="ECO:0007669"/>
    <property type="project" value="TreeGrafter"/>
</dbReference>
<dbReference type="Proteomes" id="UP001327560">
    <property type="component" value="Chromosome 8"/>
</dbReference>